<accession>A0AAD7C0T1</accession>
<dbReference type="AlphaFoldDB" id="A0AAD7C0T1"/>
<organism evidence="1 2">
    <name type="scientific">Mycena rosella</name>
    <name type="common">Pink bonnet</name>
    <name type="synonym">Agaricus rosellus</name>
    <dbReference type="NCBI Taxonomy" id="1033263"/>
    <lineage>
        <taxon>Eukaryota</taxon>
        <taxon>Fungi</taxon>
        <taxon>Dikarya</taxon>
        <taxon>Basidiomycota</taxon>
        <taxon>Agaricomycotina</taxon>
        <taxon>Agaricomycetes</taxon>
        <taxon>Agaricomycetidae</taxon>
        <taxon>Agaricales</taxon>
        <taxon>Marasmiineae</taxon>
        <taxon>Mycenaceae</taxon>
        <taxon>Mycena</taxon>
    </lineage>
</organism>
<comment type="caution">
    <text evidence="1">The sequence shown here is derived from an EMBL/GenBank/DDBJ whole genome shotgun (WGS) entry which is preliminary data.</text>
</comment>
<dbReference type="EMBL" id="JARKIE010000465">
    <property type="protein sequence ID" value="KAJ7635903.1"/>
    <property type="molecule type" value="Genomic_DNA"/>
</dbReference>
<protein>
    <submittedName>
        <fullName evidence="1">Uncharacterized protein</fullName>
    </submittedName>
</protein>
<evidence type="ECO:0000313" key="1">
    <source>
        <dbReference type="EMBL" id="KAJ7635903.1"/>
    </source>
</evidence>
<evidence type="ECO:0000313" key="2">
    <source>
        <dbReference type="Proteomes" id="UP001221757"/>
    </source>
</evidence>
<sequence length="121" mass="13976">MKKGLVNLLMSPATSLAIDPSCLRTWNSVVAFYTSNKLLNVRLPVHAGLLPQTTEFQWRKKTNFVGWVMGMWWSSFPFRIHNLVLEPINLYPRRFMRGLELRIAKVAQYPVTDNTQNAGLR</sequence>
<name>A0AAD7C0T1_MYCRO</name>
<gene>
    <name evidence="1" type="ORF">B0H17DRAFT_1149616</name>
</gene>
<reference evidence="1" key="1">
    <citation type="submission" date="2023-03" db="EMBL/GenBank/DDBJ databases">
        <title>Massive genome expansion in bonnet fungi (Mycena s.s.) driven by repeated elements and novel gene families across ecological guilds.</title>
        <authorList>
            <consortium name="Lawrence Berkeley National Laboratory"/>
            <person name="Harder C.B."/>
            <person name="Miyauchi S."/>
            <person name="Viragh M."/>
            <person name="Kuo A."/>
            <person name="Thoen E."/>
            <person name="Andreopoulos B."/>
            <person name="Lu D."/>
            <person name="Skrede I."/>
            <person name="Drula E."/>
            <person name="Henrissat B."/>
            <person name="Morin E."/>
            <person name="Kohler A."/>
            <person name="Barry K."/>
            <person name="LaButti K."/>
            <person name="Morin E."/>
            <person name="Salamov A."/>
            <person name="Lipzen A."/>
            <person name="Mereny Z."/>
            <person name="Hegedus B."/>
            <person name="Baldrian P."/>
            <person name="Stursova M."/>
            <person name="Weitz H."/>
            <person name="Taylor A."/>
            <person name="Grigoriev I.V."/>
            <person name="Nagy L.G."/>
            <person name="Martin F."/>
            <person name="Kauserud H."/>
        </authorList>
    </citation>
    <scope>NUCLEOTIDE SEQUENCE</scope>
    <source>
        <strain evidence="1">CBHHK067</strain>
    </source>
</reference>
<dbReference type="Proteomes" id="UP001221757">
    <property type="component" value="Unassembled WGS sequence"/>
</dbReference>
<keyword evidence="2" id="KW-1185">Reference proteome</keyword>
<proteinExistence type="predicted"/>